<comment type="subcellular location">
    <subcellularLocation>
        <location evidence="1">Membrane</location>
        <topology evidence="1">Single-pass membrane protein</topology>
    </subcellularLocation>
</comment>
<dbReference type="AlphaFoldDB" id="A0A6A6SMV6"/>
<dbReference type="GO" id="GO:0071944">
    <property type="term" value="C:cell periphery"/>
    <property type="evidence" value="ECO:0007669"/>
    <property type="project" value="UniProtKB-ARBA"/>
</dbReference>
<evidence type="ECO:0000313" key="8">
    <source>
        <dbReference type="Proteomes" id="UP000799324"/>
    </source>
</evidence>
<gene>
    <name evidence="7" type="ORF">K491DRAFT_762723</name>
</gene>
<dbReference type="EMBL" id="MU004514">
    <property type="protein sequence ID" value="KAF2648930.1"/>
    <property type="molecule type" value="Genomic_DNA"/>
</dbReference>
<evidence type="ECO:0000256" key="6">
    <source>
        <dbReference type="SAM" id="Phobius"/>
    </source>
</evidence>
<keyword evidence="4 6" id="KW-0472">Membrane</keyword>
<keyword evidence="8" id="KW-1185">Reference proteome</keyword>
<organism evidence="7 8">
    <name type="scientific">Lophiostoma macrostomum CBS 122681</name>
    <dbReference type="NCBI Taxonomy" id="1314788"/>
    <lineage>
        <taxon>Eukaryota</taxon>
        <taxon>Fungi</taxon>
        <taxon>Dikarya</taxon>
        <taxon>Ascomycota</taxon>
        <taxon>Pezizomycotina</taxon>
        <taxon>Dothideomycetes</taxon>
        <taxon>Pleosporomycetidae</taxon>
        <taxon>Pleosporales</taxon>
        <taxon>Lophiostomataceae</taxon>
        <taxon>Lophiostoma</taxon>
    </lineage>
</organism>
<feature type="transmembrane region" description="Helical" evidence="6">
    <location>
        <begin position="153"/>
        <end position="177"/>
    </location>
</feature>
<dbReference type="PANTHER" id="PTHR15549">
    <property type="entry name" value="PAIRED IMMUNOGLOBULIN-LIKE TYPE 2 RECEPTOR"/>
    <property type="match status" value="1"/>
</dbReference>
<accession>A0A6A6SMV6</accession>
<reference evidence="7" key="1">
    <citation type="journal article" date="2020" name="Stud. Mycol.">
        <title>101 Dothideomycetes genomes: a test case for predicting lifestyles and emergence of pathogens.</title>
        <authorList>
            <person name="Haridas S."/>
            <person name="Albert R."/>
            <person name="Binder M."/>
            <person name="Bloem J."/>
            <person name="Labutti K."/>
            <person name="Salamov A."/>
            <person name="Andreopoulos B."/>
            <person name="Baker S."/>
            <person name="Barry K."/>
            <person name="Bills G."/>
            <person name="Bluhm B."/>
            <person name="Cannon C."/>
            <person name="Castanera R."/>
            <person name="Culley D."/>
            <person name="Daum C."/>
            <person name="Ezra D."/>
            <person name="Gonzalez J."/>
            <person name="Henrissat B."/>
            <person name="Kuo A."/>
            <person name="Liang C."/>
            <person name="Lipzen A."/>
            <person name="Lutzoni F."/>
            <person name="Magnuson J."/>
            <person name="Mondo S."/>
            <person name="Nolan M."/>
            <person name="Ohm R."/>
            <person name="Pangilinan J."/>
            <person name="Park H.-J."/>
            <person name="Ramirez L."/>
            <person name="Alfaro M."/>
            <person name="Sun H."/>
            <person name="Tritt A."/>
            <person name="Yoshinaga Y."/>
            <person name="Zwiers L.-H."/>
            <person name="Turgeon B."/>
            <person name="Goodwin S."/>
            <person name="Spatafora J."/>
            <person name="Crous P."/>
            <person name="Grigoriev I."/>
        </authorList>
    </citation>
    <scope>NUCLEOTIDE SEQUENCE</scope>
    <source>
        <strain evidence="7">CBS 122681</strain>
    </source>
</reference>
<dbReference type="Proteomes" id="UP000799324">
    <property type="component" value="Unassembled WGS sequence"/>
</dbReference>
<feature type="region of interest" description="Disordered" evidence="5">
    <location>
        <begin position="207"/>
        <end position="246"/>
    </location>
</feature>
<proteinExistence type="predicted"/>
<feature type="compositionally biased region" description="Polar residues" evidence="5">
    <location>
        <begin position="122"/>
        <end position="151"/>
    </location>
</feature>
<sequence>MTRHLPRHLHIRQQMGNLEPATFKTDDYAAFPDASCGTGARFWTCKANTPPFWGCCKSDPCNGQGCPRDDLVGAFIDRPEQKVAYLGDATLTLGSVSTLMLSTLPPATPTSSLMSTSIMTTQPSATETSGASQSTGEQASGSSSPPGKQSNTALVAGTATGGVLGICLILGLVYFFLSRRRRGKSGNIVPDSEHIAKKDKLLSNSTCPELEACSSPGQLRSPPPPYSTPTPVQTEVAELESAPLRS</sequence>
<feature type="region of interest" description="Disordered" evidence="5">
    <location>
        <begin position="120"/>
        <end position="151"/>
    </location>
</feature>
<evidence type="ECO:0000256" key="2">
    <source>
        <dbReference type="ARBA" id="ARBA00022692"/>
    </source>
</evidence>
<dbReference type="OrthoDB" id="3692311at2759"/>
<evidence type="ECO:0000256" key="5">
    <source>
        <dbReference type="SAM" id="MobiDB-lite"/>
    </source>
</evidence>
<keyword evidence="3 6" id="KW-1133">Transmembrane helix</keyword>
<evidence type="ECO:0000256" key="1">
    <source>
        <dbReference type="ARBA" id="ARBA00004167"/>
    </source>
</evidence>
<evidence type="ECO:0000256" key="4">
    <source>
        <dbReference type="ARBA" id="ARBA00023136"/>
    </source>
</evidence>
<keyword evidence="2 6" id="KW-0812">Transmembrane</keyword>
<evidence type="ECO:0000256" key="3">
    <source>
        <dbReference type="ARBA" id="ARBA00022989"/>
    </source>
</evidence>
<evidence type="ECO:0000313" key="7">
    <source>
        <dbReference type="EMBL" id="KAF2648930.1"/>
    </source>
</evidence>
<name>A0A6A6SMV6_9PLEO</name>
<dbReference type="InterPro" id="IPR051694">
    <property type="entry name" value="Immunoregulatory_rcpt-like"/>
</dbReference>
<protein>
    <submittedName>
        <fullName evidence="7">Uncharacterized protein</fullName>
    </submittedName>
</protein>
<dbReference type="GO" id="GO:0016020">
    <property type="term" value="C:membrane"/>
    <property type="evidence" value="ECO:0007669"/>
    <property type="project" value="UniProtKB-SubCell"/>
</dbReference>